<evidence type="ECO:0000313" key="7">
    <source>
        <dbReference type="EMBL" id="MBR7747661.1"/>
    </source>
</evidence>
<dbReference type="GO" id="GO:0016020">
    <property type="term" value="C:membrane"/>
    <property type="evidence" value="ECO:0007669"/>
    <property type="project" value="UniProtKB-SubCell"/>
</dbReference>
<feature type="domain" description="NarX-like N-terminal" evidence="6">
    <location>
        <begin position="145"/>
        <end position="233"/>
    </location>
</feature>
<evidence type="ECO:0000256" key="1">
    <source>
        <dbReference type="ARBA" id="ARBA00004141"/>
    </source>
</evidence>
<evidence type="ECO:0000256" key="4">
    <source>
        <dbReference type="ARBA" id="ARBA00023136"/>
    </source>
</evidence>
<sequence length="264" mass="29681">MQRRDFIKIGCVLSASLGLSSVGFAQVQNLNDAINKAGRQRMLSQRLAKAYLQIGMGVDLDQSRKILDASAALFDRQLIELKNFKTTAEIKDGILKSDKTWLVYKDLLLGKAANPSDAKQVLQMSDSLLTMADQVTQQLEKQANSAAGKLVNIAGRQRMLSQRMAKMYQAIQWEVVEASSMQSLETIRKEFNSNMQLLESNADTTKSIQNELKLARQQWAYFDHAIRQPADPRMRQQYATTVATTSERILQQMDIVTGLYQALS</sequence>
<evidence type="ECO:0000256" key="3">
    <source>
        <dbReference type="ARBA" id="ARBA00022989"/>
    </source>
</evidence>
<accession>A0A941DGR0</accession>
<comment type="caution">
    <text evidence="7">The sequence shown here is derived from an EMBL/GenBank/DDBJ whole genome shotgun (WGS) entry which is preliminary data.</text>
</comment>
<organism evidence="7 8">
    <name type="scientific">Undibacterium baiyunense</name>
    <dbReference type="NCBI Taxonomy" id="2828731"/>
    <lineage>
        <taxon>Bacteria</taxon>
        <taxon>Pseudomonadati</taxon>
        <taxon>Pseudomonadota</taxon>
        <taxon>Betaproteobacteria</taxon>
        <taxon>Burkholderiales</taxon>
        <taxon>Oxalobacteraceae</taxon>
        <taxon>Undibacterium</taxon>
    </lineage>
</organism>
<name>A0A941DGR0_9BURK</name>
<evidence type="ECO:0000259" key="6">
    <source>
        <dbReference type="Pfam" id="PF13675"/>
    </source>
</evidence>
<dbReference type="AlphaFoldDB" id="A0A941DGR0"/>
<proteinExistence type="predicted"/>
<keyword evidence="5" id="KW-0732">Signal</keyword>
<keyword evidence="3" id="KW-1133">Transmembrane helix</keyword>
<evidence type="ECO:0000313" key="8">
    <source>
        <dbReference type="Proteomes" id="UP000680158"/>
    </source>
</evidence>
<keyword evidence="2" id="KW-0812">Transmembrane</keyword>
<dbReference type="Proteomes" id="UP000680158">
    <property type="component" value="Unassembled WGS sequence"/>
</dbReference>
<dbReference type="InterPro" id="IPR029095">
    <property type="entry name" value="NarX-like_N"/>
</dbReference>
<keyword evidence="8" id="KW-1185">Reference proteome</keyword>
<keyword evidence="4" id="KW-0472">Membrane</keyword>
<gene>
    <name evidence="7" type="ORF">KDM92_13810</name>
</gene>
<dbReference type="RefSeq" id="WP_212685043.1">
    <property type="nucleotide sequence ID" value="NZ_JAGSPM010000008.1"/>
</dbReference>
<evidence type="ECO:0000256" key="5">
    <source>
        <dbReference type="SAM" id="SignalP"/>
    </source>
</evidence>
<protein>
    <submittedName>
        <fullName evidence="7">Type IV pili methyl-accepting chemotaxis transducer N-terminal domain-containing protein</fullName>
    </submittedName>
</protein>
<dbReference type="Pfam" id="PF13675">
    <property type="entry name" value="PilJ"/>
    <property type="match status" value="2"/>
</dbReference>
<feature type="chain" id="PRO_5037373915" evidence="5">
    <location>
        <begin position="26"/>
        <end position="264"/>
    </location>
</feature>
<reference evidence="7 8" key="1">
    <citation type="submission" date="2021-04" db="EMBL/GenBank/DDBJ databases">
        <title>novel species isolated from subtropical streams in China.</title>
        <authorList>
            <person name="Lu H."/>
        </authorList>
    </citation>
    <scope>NUCLEOTIDE SEQUENCE [LARGE SCALE GENOMIC DNA]</scope>
    <source>
        <strain evidence="7 8">BYS107W</strain>
    </source>
</reference>
<comment type="subcellular location">
    <subcellularLocation>
        <location evidence="1">Membrane</location>
        <topology evidence="1">Multi-pass membrane protein</topology>
    </subcellularLocation>
</comment>
<dbReference type="EMBL" id="JAGSPM010000008">
    <property type="protein sequence ID" value="MBR7747661.1"/>
    <property type="molecule type" value="Genomic_DNA"/>
</dbReference>
<feature type="domain" description="NarX-like N-terminal" evidence="6">
    <location>
        <begin position="25"/>
        <end position="121"/>
    </location>
</feature>
<evidence type="ECO:0000256" key="2">
    <source>
        <dbReference type="ARBA" id="ARBA00022692"/>
    </source>
</evidence>
<feature type="signal peptide" evidence="5">
    <location>
        <begin position="1"/>
        <end position="25"/>
    </location>
</feature>